<keyword evidence="1" id="KW-0472">Membrane</keyword>
<accession>A0A8J3G9X2</accession>
<dbReference type="AlphaFoldDB" id="A0A8J3G9X2"/>
<gene>
    <name evidence="2" type="ORF">GCM10007390_36040</name>
</gene>
<feature type="transmembrane region" description="Helical" evidence="1">
    <location>
        <begin position="264"/>
        <end position="285"/>
    </location>
</feature>
<feature type="transmembrane region" description="Helical" evidence="1">
    <location>
        <begin position="157"/>
        <end position="175"/>
    </location>
</feature>
<sequence>MPSNSDQRPIVQSLQEYGRGIAGGLLFSFPLLYTMEVWWTGFIASPFQLILVIVFTFGLLLGYNRFAGMHPEASWQDVVVDSVEELGIGFLLSLALLIMLRRVDFHEMSIQEIMGKVVLEAMVISIGVSVGTAQLGMDNTGTSEAGDGKALKKERQAGLASLLVLGLCGSVLIGGNVAPTEEVLVIGVESNPGHILAMALVSLALSVLILFYSDFEGSRTKNYQANFFTIAQQTCVCYLVALSSSALLLWFFGRLDGASLWTGFAQTVTLGVLCSLGTSAGRLIIN</sequence>
<evidence type="ECO:0008006" key="4">
    <source>
        <dbReference type="Google" id="ProtNLM"/>
    </source>
</evidence>
<evidence type="ECO:0000313" key="2">
    <source>
        <dbReference type="EMBL" id="GHB78532.1"/>
    </source>
</evidence>
<feature type="transmembrane region" description="Helical" evidence="1">
    <location>
        <begin position="227"/>
        <end position="252"/>
    </location>
</feature>
<dbReference type="EMBL" id="BMXF01000003">
    <property type="protein sequence ID" value="GHB78532.1"/>
    <property type="molecule type" value="Genomic_DNA"/>
</dbReference>
<keyword evidence="1" id="KW-1133">Transmembrane helix</keyword>
<dbReference type="InterPro" id="IPR013416">
    <property type="entry name" value="CHP02587_IM"/>
</dbReference>
<feature type="transmembrane region" description="Helical" evidence="1">
    <location>
        <begin position="20"/>
        <end position="39"/>
    </location>
</feature>
<feature type="transmembrane region" description="Helical" evidence="1">
    <location>
        <begin position="86"/>
        <end position="103"/>
    </location>
</feature>
<dbReference type="InterPro" id="IPR024464">
    <property type="entry name" value="DUF2391"/>
</dbReference>
<feature type="transmembrane region" description="Helical" evidence="1">
    <location>
        <begin position="195"/>
        <end position="215"/>
    </location>
</feature>
<dbReference type="NCBIfam" id="TIGR02587">
    <property type="entry name" value="TIGR02587 family membrane protein"/>
    <property type="match status" value="1"/>
</dbReference>
<comment type="caution">
    <text evidence="2">The sequence shown here is derived from an EMBL/GenBank/DDBJ whole genome shotgun (WGS) entry which is preliminary data.</text>
</comment>
<keyword evidence="3" id="KW-1185">Reference proteome</keyword>
<reference evidence="2 3" key="1">
    <citation type="journal article" date="2014" name="Int. J. Syst. Evol. Microbiol.">
        <title>Complete genome sequence of Corynebacterium casei LMG S-19264T (=DSM 44701T), isolated from a smear-ripened cheese.</title>
        <authorList>
            <consortium name="US DOE Joint Genome Institute (JGI-PGF)"/>
            <person name="Walter F."/>
            <person name="Albersmeier A."/>
            <person name="Kalinowski J."/>
            <person name="Ruckert C."/>
        </authorList>
    </citation>
    <scope>NUCLEOTIDE SEQUENCE [LARGE SCALE GENOMIC DNA]</scope>
    <source>
        <strain evidence="2 3">KCTC 12866</strain>
    </source>
</reference>
<name>A0A8J3G9X2_9BACT</name>
<dbReference type="Pfam" id="PF09622">
    <property type="entry name" value="DUF2391"/>
    <property type="match status" value="1"/>
</dbReference>
<protein>
    <recommendedName>
        <fullName evidence="4">TIGR02587 family membrane protein</fullName>
    </recommendedName>
</protein>
<dbReference type="Proteomes" id="UP000598271">
    <property type="component" value="Unassembled WGS sequence"/>
</dbReference>
<organism evidence="2 3">
    <name type="scientific">Persicitalea jodogahamensis</name>
    <dbReference type="NCBI Taxonomy" id="402147"/>
    <lineage>
        <taxon>Bacteria</taxon>
        <taxon>Pseudomonadati</taxon>
        <taxon>Bacteroidota</taxon>
        <taxon>Cytophagia</taxon>
        <taxon>Cytophagales</taxon>
        <taxon>Spirosomataceae</taxon>
        <taxon>Persicitalea</taxon>
    </lineage>
</organism>
<proteinExistence type="predicted"/>
<evidence type="ECO:0000256" key="1">
    <source>
        <dbReference type="SAM" id="Phobius"/>
    </source>
</evidence>
<dbReference type="RefSeq" id="WP_189565897.1">
    <property type="nucleotide sequence ID" value="NZ_BMXF01000003.1"/>
</dbReference>
<evidence type="ECO:0000313" key="3">
    <source>
        <dbReference type="Proteomes" id="UP000598271"/>
    </source>
</evidence>
<keyword evidence="1" id="KW-0812">Transmembrane</keyword>
<feature type="transmembrane region" description="Helical" evidence="1">
    <location>
        <begin position="46"/>
        <end position="66"/>
    </location>
</feature>